<feature type="transmembrane region" description="Helical" evidence="1">
    <location>
        <begin position="80"/>
        <end position="97"/>
    </location>
</feature>
<keyword evidence="1" id="KW-1133">Transmembrane helix</keyword>
<feature type="transmembrane region" description="Helical" evidence="1">
    <location>
        <begin position="12"/>
        <end position="31"/>
    </location>
</feature>
<dbReference type="RefSeq" id="WP_261515362.1">
    <property type="nucleotide sequence ID" value="NZ_JAODNV010000009.1"/>
</dbReference>
<keyword evidence="3" id="KW-1185">Reference proteome</keyword>
<feature type="transmembrane region" description="Helical" evidence="1">
    <location>
        <begin position="208"/>
        <end position="230"/>
    </location>
</feature>
<feature type="transmembrane region" description="Helical" evidence="1">
    <location>
        <begin position="179"/>
        <end position="201"/>
    </location>
</feature>
<dbReference type="Pfam" id="PF07556">
    <property type="entry name" value="DUF1538"/>
    <property type="match status" value="1"/>
</dbReference>
<dbReference type="Proteomes" id="UP001149009">
    <property type="component" value="Unassembled WGS sequence"/>
</dbReference>
<reference evidence="2" key="1">
    <citation type="submission" date="2022-08" db="EMBL/GenBank/DDBJ databases">
        <title>Chelativorans sichuanense sp. nov., a paraffin oil-degrading bacterium isolated from a mixture of oil-based drill cuttings and paddy soil.</title>
        <authorList>
            <person name="Yu J."/>
            <person name="Liu H."/>
            <person name="Chen Q."/>
        </authorList>
    </citation>
    <scope>NUCLEOTIDE SEQUENCE</scope>
    <source>
        <strain evidence="2">SCAU 2101</strain>
    </source>
</reference>
<proteinExistence type="predicted"/>
<dbReference type="InterPro" id="IPR011435">
    <property type="entry name" value="UmpAB"/>
</dbReference>
<feature type="transmembrane region" description="Helical" evidence="1">
    <location>
        <begin position="37"/>
        <end position="59"/>
    </location>
</feature>
<organism evidence="2 3">
    <name type="scientific">Chelativorans petroleitrophicus</name>
    <dbReference type="NCBI Taxonomy" id="2975484"/>
    <lineage>
        <taxon>Bacteria</taxon>
        <taxon>Pseudomonadati</taxon>
        <taxon>Pseudomonadota</taxon>
        <taxon>Alphaproteobacteria</taxon>
        <taxon>Hyphomicrobiales</taxon>
        <taxon>Phyllobacteriaceae</taxon>
        <taxon>Chelativorans</taxon>
    </lineage>
</organism>
<gene>
    <name evidence="2" type="ORF">NYR54_09310</name>
</gene>
<evidence type="ECO:0000256" key="1">
    <source>
        <dbReference type="SAM" id="Phobius"/>
    </source>
</evidence>
<sequence>MAFRTRDKVIEVLKAVAPLVGVVCLLQVTLVHAPLGLFLQFLAGAALAGAGMLLLLLGVDLGILPMGRFIGAELPKKSSISLIVAVAFSLGFATTVAEPDVLVLAGQVDEASQGDIPGMAVLYVIATGVAVLTVIASLRILFGWPVKGLVLVAYGLMLGLALAAPEEFVALAFDAGSVTTGVLTAPVLISIAMGLSSVLAGRTAVGDGFGISGLASVGAILSVLLMGILWS</sequence>
<comment type="caution">
    <text evidence="2">The sequence shown here is derived from an EMBL/GenBank/DDBJ whole genome shotgun (WGS) entry which is preliminary data.</text>
</comment>
<accession>A0A9X3B6J5</accession>
<dbReference type="AlphaFoldDB" id="A0A9X3B6J5"/>
<evidence type="ECO:0000313" key="3">
    <source>
        <dbReference type="Proteomes" id="UP001149009"/>
    </source>
</evidence>
<name>A0A9X3B6J5_9HYPH</name>
<dbReference type="EMBL" id="JAODNV010000009">
    <property type="protein sequence ID" value="MCT8990487.1"/>
    <property type="molecule type" value="Genomic_DNA"/>
</dbReference>
<feature type="transmembrane region" description="Helical" evidence="1">
    <location>
        <begin position="149"/>
        <end position="173"/>
    </location>
</feature>
<protein>
    <submittedName>
        <fullName evidence="2">DUF1538 domain-containing protein</fullName>
    </submittedName>
</protein>
<feature type="transmembrane region" description="Helical" evidence="1">
    <location>
        <begin position="117"/>
        <end position="142"/>
    </location>
</feature>
<evidence type="ECO:0000313" key="2">
    <source>
        <dbReference type="EMBL" id="MCT8990487.1"/>
    </source>
</evidence>
<keyword evidence="1" id="KW-0472">Membrane</keyword>
<keyword evidence="1" id="KW-0812">Transmembrane</keyword>